<evidence type="ECO:0000313" key="11">
    <source>
        <dbReference type="Proteomes" id="UP000253664"/>
    </source>
</evidence>
<evidence type="ECO:0000256" key="3">
    <source>
        <dbReference type="ARBA" id="ARBA00022617"/>
    </source>
</evidence>
<evidence type="ECO:0000256" key="6">
    <source>
        <dbReference type="PIRSR" id="PIRSR602401-1"/>
    </source>
</evidence>
<evidence type="ECO:0000256" key="5">
    <source>
        <dbReference type="ARBA" id="ARBA00023004"/>
    </source>
</evidence>
<keyword evidence="3 6" id="KW-0349">Heme</keyword>
<dbReference type="Gene3D" id="1.10.630.10">
    <property type="entry name" value="Cytochrome P450"/>
    <property type="match status" value="1"/>
</dbReference>
<dbReference type="Pfam" id="PF00067">
    <property type="entry name" value="p450"/>
    <property type="match status" value="1"/>
</dbReference>
<keyword evidence="9" id="KW-0732">Signal</keyword>
<dbReference type="GO" id="GO:0016705">
    <property type="term" value="F:oxidoreductase activity, acting on paired donors, with incorporation or reduction of molecular oxygen"/>
    <property type="evidence" value="ECO:0007669"/>
    <property type="project" value="InterPro"/>
</dbReference>
<evidence type="ECO:0000256" key="7">
    <source>
        <dbReference type="RuleBase" id="RU000461"/>
    </source>
</evidence>
<dbReference type="InterPro" id="IPR050121">
    <property type="entry name" value="Cytochrome_P450_monoxygenase"/>
</dbReference>
<dbReference type="SUPFAM" id="SSF48264">
    <property type="entry name" value="Cytochrome P450"/>
    <property type="match status" value="1"/>
</dbReference>
<gene>
    <name evidence="10" type="ORF">L249_6325</name>
</gene>
<keyword evidence="7" id="KW-0503">Monooxygenase</keyword>
<protein>
    <recommendedName>
        <fullName evidence="12">Cytochrome P450</fullName>
    </recommendedName>
</protein>
<dbReference type="CDD" id="cd11070">
    <property type="entry name" value="CYP56-like"/>
    <property type="match status" value="1"/>
</dbReference>
<evidence type="ECO:0008006" key="12">
    <source>
        <dbReference type="Google" id="ProtNLM"/>
    </source>
</evidence>
<keyword evidence="11" id="KW-1185">Reference proteome</keyword>
<feature type="chain" id="PRO_5017034327" description="Cytochrome P450" evidence="9">
    <location>
        <begin position="23"/>
        <end position="614"/>
    </location>
</feature>
<evidence type="ECO:0000256" key="9">
    <source>
        <dbReference type="SAM" id="SignalP"/>
    </source>
</evidence>
<dbReference type="EMBL" id="LKCN02000021">
    <property type="protein sequence ID" value="RCI08228.1"/>
    <property type="molecule type" value="Genomic_DNA"/>
</dbReference>
<sequence length="614" mass="68672">MLTLLAVLAVAFAFALCRYVAALRHSIGEARRSGLPYVVVRDSLASDRMVVAIISRTMDEGDTATAAEELVGAVAGVSLLFCCFEDESDDDSLMIPDMVFRTGFDRFKRHGEAFLLVWPNGMQLRTANAELNRQITQRREHFPKWLASYNILRQFGENVVTAEGAVWRLHRKTTAACFNERNAALVFREAIVQTQGMMRNWGSGTLRCVDRDTMRLALNIIAYVGFGLRLPWPGQELATEEGLLDPRLARYASLEPPAGHKMSFVDTMACVMDNVVLLLLMPKWLLRAMPLQRTRAAACAYDDYIRYMDELLADKEEEAERRSEGMDLMGHMVRTAYDGKGLTKEEILGNAFIMFVAGHETTANVLHFTMVQLATRPATQRRLQRDIDRLVGDVDPADWDYESLVNGMAASMIGACMNESLRMMPPATELPKEATANQDQPVTMDGQRYVVPKGTIVALAVVSVGLNPRYWPHGESRVRRGDDDLRDFCPERWLERQAVQPSGSDDVVTPAGGAAEDADTDTDTDTAATSSSSPQLFRPERGAYIPFSDGARSCLGRRIAQVEVMAALAVLFREYSLELDVGDFVEDEEEGEEGEEEEEEKKKMMMMMMTTMMR</sequence>
<evidence type="ECO:0000256" key="4">
    <source>
        <dbReference type="ARBA" id="ARBA00022723"/>
    </source>
</evidence>
<evidence type="ECO:0000256" key="8">
    <source>
        <dbReference type="SAM" id="MobiDB-lite"/>
    </source>
</evidence>
<dbReference type="InterPro" id="IPR036396">
    <property type="entry name" value="Cyt_P450_sf"/>
</dbReference>
<comment type="cofactor">
    <cofactor evidence="1 6">
        <name>heme</name>
        <dbReference type="ChEBI" id="CHEBI:30413"/>
    </cofactor>
</comment>
<dbReference type="PRINTS" id="PR00463">
    <property type="entry name" value="EP450I"/>
</dbReference>
<dbReference type="PRINTS" id="PR00385">
    <property type="entry name" value="P450"/>
</dbReference>
<comment type="similarity">
    <text evidence="2 7">Belongs to the cytochrome P450 family.</text>
</comment>
<dbReference type="InterPro" id="IPR002401">
    <property type="entry name" value="Cyt_P450_E_grp-I"/>
</dbReference>
<dbReference type="PANTHER" id="PTHR24305:SF166">
    <property type="entry name" value="CYTOCHROME P450 12A4, MITOCHONDRIAL-RELATED"/>
    <property type="match status" value="1"/>
</dbReference>
<feature type="region of interest" description="Disordered" evidence="8">
    <location>
        <begin position="496"/>
        <end position="541"/>
    </location>
</feature>
<keyword evidence="4 6" id="KW-0479">Metal-binding</keyword>
<feature type="binding site" description="axial binding residue" evidence="6">
    <location>
        <position position="554"/>
    </location>
    <ligand>
        <name>heme</name>
        <dbReference type="ChEBI" id="CHEBI:30413"/>
    </ligand>
    <ligandPart>
        <name>Fe</name>
        <dbReference type="ChEBI" id="CHEBI:18248"/>
    </ligandPart>
</feature>
<dbReference type="PROSITE" id="PS00086">
    <property type="entry name" value="CYTOCHROME_P450"/>
    <property type="match status" value="1"/>
</dbReference>
<dbReference type="GO" id="GO:0004497">
    <property type="term" value="F:monooxygenase activity"/>
    <property type="evidence" value="ECO:0007669"/>
    <property type="project" value="UniProtKB-KW"/>
</dbReference>
<dbReference type="GO" id="GO:0005506">
    <property type="term" value="F:iron ion binding"/>
    <property type="evidence" value="ECO:0007669"/>
    <property type="project" value="InterPro"/>
</dbReference>
<reference evidence="10 11" key="1">
    <citation type="journal article" date="2015" name="BMC Genomics">
        <title>Insights from the genome of Ophiocordyceps polyrhachis-furcata to pathogenicity and host specificity in insect fungi.</title>
        <authorList>
            <person name="Wichadakul D."/>
            <person name="Kobmoo N."/>
            <person name="Ingsriswang S."/>
            <person name="Tangphatsornruang S."/>
            <person name="Chantasingh D."/>
            <person name="Luangsa-ard J.J."/>
            <person name="Eurwilaichitr L."/>
        </authorList>
    </citation>
    <scope>NUCLEOTIDE SEQUENCE [LARGE SCALE GENOMIC DNA]</scope>
    <source>
        <strain evidence="10 11">BCC 54312</strain>
    </source>
</reference>
<proteinExistence type="inferred from homology"/>
<dbReference type="AlphaFoldDB" id="A0A367L1D3"/>
<feature type="signal peptide" evidence="9">
    <location>
        <begin position="1"/>
        <end position="22"/>
    </location>
</feature>
<organism evidence="10 11">
    <name type="scientific">Ophiocordyceps polyrhachis-furcata BCC 54312</name>
    <dbReference type="NCBI Taxonomy" id="1330021"/>
    <lineage>
        <taxon>Eukaryota</taxon>
        <taxon>Fungi</taxon>
        <taxon>Dikarya</taxon>
        <taxon>Ascomycota</taxon>
        <taxon>Pezizomycotina</taxon>
        <taxon>Sordariomycetes</taxon>
        <taxon>Hypocreomycetidae</taxon>
        <taxon>Hypocreales</taxon>
        <taxon>Ophiocordycipitaceae</taxon>
        <taxon>Ophiocordyceps</taxon>
    </lineage>
</organism>
<dbReference type="OrthoDB" id="5126881at2759"/>
<dbReference type="PANTHER" id="PTHR24305">
    <property type="entry name" value="CYTOCHROME P450"/>
    <property type="match status" value="1"/>
</dbReference>
<accession>A0A367L1D3</accession>
<keyword evidence="7" id="KW-0560">Oxidoreductase</keyword>
<name>A0A367L1D3_9HYPO</name>
<evidence type="ECO:0000256" key="2">
    <source>
        <dbReference type="ARBA" id="ARBA00010617"/>
    </source>
</evidence>
<keyword evidence="5 6" id="KW-0408">Iron</keyword>
<evidence type="ECO:0000256" key="1">
    <source>
        <dbReference type="ARBA" id="ARBA00001971"/>
    </source>
</evidence>
<dbReference type="GO" id="GO:0020037">
    <property type="term" value="F:heme binding"/>
    <property type="evidence" value="ECO:0007669"/>
    <property type="project" value="InterPro"/>
</dbReference>
<comment type="caution">
    <text evidence="10">The sequence shown here is derived from an EMBL/GenBank/DDBJ whole genome shotgun (WGS) entry which is preliminary data.</text>
</comment>
<dbReference type="InterPro" id="IPR001128">
    <property type="entry name" value="Cyt_P450"/>
</dbReference>
<dbReference type="InterPro" id="IPR017972">
    <property type="entry name" value="Cyt_P450_CS"/>
</dbReference>
<dbReference type="Proteomes" id="UP000253664">
    <property type="component" value="Unassembled WGS sequence"/>
</dbReference>
<evidence type="ECO:0000313" key="10">
    <source>
        <dbReference type="EMBL" id="RCI08228.1"/>
    </source>
</evidence>